<name>A0A414I932_9FIRM</name>
<dbReference type="PANTHER" id="PTHR30083">
    <property type="entry name" value="TRANSCRIPTIONAL REGULATOR-RELATED"/>
    <property type="match status" value="1"/>
</dbReference>
<proteinExistence type="predicted"/>
<organism evidence="2 3">
    <name type="scientific">Blautia obeum</name>
    <dbReference type="NCBI Taxonomy" id="40520"/>
    <lineage>
        <taxon>Bacteria</taxon>
        <taxon>Bacillati</taxon>
        <taxon>Bacillota</taxon>
        <taxon>Clostridia</taxon>
        <taxon>Lachnospirales</taxon>
        <taxon>Lachnospiraceae</taxon>
        <taxon>Blautia</taxon>
    </lineage>
</organism>
<protein>
    <recommendedName>
        <fullName evidence="1">Phosphoadenosine phosphosulphate reductase domain-containing protein</fullName>
    </recommendedName>
</protein>
<sequence length="381" mass="44899">MAVKRCESNIDVVKAAEIRIKNVFGNGLPVFFSFSGGKDSLCVAQLMVNLANRGEINMKQLTVQFIDEEAIFPCMEDMTRKWRRIFMMMGAKFEWFCVEVKHFNCFNELSNDETFICWDSTKQDVWVRQPPSFAIRNHKLLRPRIDAYQDFLPRTTVSGITMVGIRTAESVQRLQNIASMTKAGNKMTAKKQVFPIYDWTDNDVWLFLLRNHVDIPEIYLFLWQSGSNKRQMRVSQFFSVDTARSLVKMNEYYPDLMERIIRREPNAYLAALYWDSEMFGRSSRKRKEAEAGQEQKDYRQELIYLFNHMDVFFDTPHKRHVAERYRNFFMAVSAIATPTDYKHIYEGLISGDPKMRAFRALYQRVYGRYINDAKKGEHHGQ</sequence>
<dbReference type="InterPro" id="IPR014729">
    <property type="entry name" value="Rossmann-like_a/b/a_fold"/>
</dbReference>
<accession>A0A414I932</accession>
<dbReference type="Gene3D" id="3.40.50.620">
    <property type="entry name" value="HUPs"/>
    <property type="match status" value="1"/>
</dbReference>
<dbReference type="GO" id="GO:0071453">
    <property type="term" value="P:cellular response to oxygen levels"/>
    <property type="evidence" value="ECO:0007669"/>
    <property type="project" value="TreeGrafter"/>
</dbReference>
<evidence type="ECO:0000259" key="1">
    <source>
        <dbReference type="Pfam" id="PF01507"/>
    </source>
</evidence>
<dbReference type="EMBL" id="QSJW01000004">
    <property type="protein sequence ID" value="RHE13236.1"/>
    <property type="molecule type" value="Genomic_DNA"/>
</dbReference>
<dbReference type="AlphaFoldDB" id="A0A414I932"/>
<feature type="domain" description="Phosphoadenosine phosphosulphate reductase" evidence="1">
    <location>
        <begin position="160"/>
        <end position="219"/>
    </location>
</feature>
<dbReference type="Proteomes" id="UP000284644">
    <property type="component" value="Unassembled WGS sequence"/>
</dbReference>
<dbReference type="Pfam" id="PF01507">
    <property type="entry name" value="PAPS_reduct"/>
    <property type="match status" value="1"/>
</dbReference>
<reference evidence="2 3" key="1">
    <citation type="submission" date="2018-08" db="EMBL/GenBank/DDBJ databases">
        <title>A genome reference for cultivated species of the human gut microbiota.</title>
        <authorList>
            <person name="Zou Y."/>
            <person name="Xue W."/>
            <person name="Luo G."/>
        </authorList>
    </citation>
    <scope>NUCLEOTIDE SEQUENCE [LARGE SCALE GENOMIC DNA]</scope>
    <source>
        <strain evidence="2 3">AM29-25AC</strain>
    </source>
</reference>
<dbReference type="SUPFAM" id="SSF52402">
    <property type="entry name" value="Adenine nucleotide alpha hydrolases-like"/>
    <property type="match status" value="1"/>
</dbReference>
<gene>
    <name evidence="2" type="ORF">DW767_07760</name>
</gene>
<evidence type="ECO:0000313" key="3">
    <source>
        <dbReference type="Proteomes" id="UP000284644"/>
    </source>
</evidence>
<evidence type="ECO:0000313" key="2">
    <source>
        <dbReference type="EMBL" id="RHE13236.1"/>
    </source>
</evidence>
<comment type="caution">
    <text evidence="2">The sequence shown here is derived from an EMBL/GenBank/DDBJ whole genome shotgun (WGS) entry which is preliminary data.</text>
</comment>
<dbReference type="PANTHER" id="PTHR30083:SF0">
    <property type="entry name" value="3'-PHOSPHOADENOSINE 5'-PHOSPHOSULFATE SULFOTRANSFERASE (PAPS REDUCTASE)_FAD SYNTHETASE"/>
    <property type="match status" value="1"/>
</dbReference>
<dbReference type="RefSeq" id="WP_118045264.1">
    <property type="nucleotide sequence ID" value="NZ_QSJW01000004.1"/>
</dbReference>
<dbReference type="InterPro" id="IPR002500">
    <property type="entry name" value="PAPS_reduct_dom"/>
</dbReference>
<dbReference type="GO" id="GO:0003824">
    <property type="term" value="F:catalytic activity"/>
    <property type="evidence" value="ECO:0007669"/>
    <property type="project" value="InterPro"/>
</dbReference>